<name>A0A254T9X7_9BURK</name>
<evidence type="ECO:0008006" key="3">
    <source>
        <dbReference type="Google" id="ProtNLM"/>
    </source>
</evidence>
<dbReference type="InterPro" id="IPR011051">
    <property type="entry name" value="RmlC_Cupin_sf"/>
</dbReference>
<keyword evidence="2" id="KW-1185">Reference proteome</keyword>
<sequence length="117" mass="13132">MDEHAPPFVFRGEQRISATLKNGPVTDFNVMTRRAACAHTLEVMEVRDIHRCTPRSGLMLLYVARGQVACLGGRREICAEGESLLVDWREEPAIELAVPEPARICLAHITFKETQDD</sequence>
<dbReference type="AlphaFoldDB" id="A0A254T9X7"/>
<gene>
    <name evidence="1" type="ORF">AYR66_05235</name>
</gene>
<dbReference type="Gene3D" id="2.60.120.10">
    <property type="entry name" value="Jelly Rolls"/>
    <property type="match status" value="1"/>
</dbReference>
<dbReference type="InterPro" id="IPR014710">
    <property type="entry name" value="RmlC-like_jellyroll"/>
</dbReference>
<dbReference type="Pfam" id="PF05962">
    <property type="entry name" value="HutD"/>
    <property type="match status" value="1"/>
</dbReference>
<reference evidence="1 2" key="1">
    <citation type="submission" date="2016-02" db="EMBL/GenBank/DDBJ databases">
        <authorList>
            <person name="Wen L."/>
            <person name="He K."/>
            <person name="Yang H."/>
        </authorList>
    </citation>
    <scope>NUCLEOTIDE SEQUENCE [LARGE SCALE GENOMIC DNA]</scope>
    <source>
        <strain evidence="1 2">TSA40</strain>
    </source>
</reference>
<organism evidence="1 2">
    <name type="scientific">Noviherbaspirillum denitrificans</name>
    <dbReference type="NCBI Taxonomy" id="1968433"/>
    <lineage>
        <taxon>Bacteria</taxon>
        <taxon>Pseudomonadati</taxon>
        <taxon>Pseudomonadota</taxon>
        <taxon>Betaproteobacteria</taxon>
        <taxon>Burkholderiales</taxon>
        <taxon>Oxalobacteraceae</taxon>
        <taxon>Noviherbaspirillum</taxon>
    </lineage>
</organism>
<dbReference type="OrthoDB" id="9800082at2"/>
<dbReference type="EMBL" id="LSTO01000001">
    <property type="protein sequence ID" value="OWW18977.1"/>
    <property type="molecule type" value="Genomic_DNA"/>
</dbReference>
<evidence type="ECO:0000313" key="2">
    <source>
        <dbReference type="Proteomes" id="UP000197535"/>
    </source>
</evidence>
<proteinExistence type="predicted"/>
<dbReference type="Proteomes" id="UP000197535">
    <property type="component" value="Unassembled WGS sequence"/>
</dbReference>
<dbReference type="InterPro" id="IPR010282">
    <property type="entry name" value="Uncharacterised_HutD/Ves"/>
</dbReference>
<protein>
    <recommendedName>
        <fullName evidence="3">Quercetin 2,3-dioxygenase C-terminal cupin domain-containing protein</fullName>
    </recommendedName>
</protein>
<evidence type="ECO:0000313" key="1">
    <source>
        <dbReference type="EMBL" id="OWW18977.1"/>
    </source>
</evidence>
<comment type="caution">
    <text evidence="1">The sequence shown here is derived from an EMBL/GenBank/DDBJ whole genome shotgun (WGS) entry which is preliminary data.</text>
</comment>
<accession>A0A254T9X7</accession>
<dbReference type="SUPFAM" id="SSF51182">
    <property type="entry name" value="RmlC-like cupins"/>
    <property type="match status" value="1"/>
</dbReference>